<feature type="domain" description="Histidine kinase" evidence="21">
    <location>
        <begin position="573"/>
        <end position="798"/>
    </location>
</feature>
<name>A0A1I4SYT7_9PROT</name>
<evidence type="ECO:0000259" key="21">
    <source>
        <dbReference type="PROSITE" id="PS50109"/>
    </source>
</evidence>
<dbReference type="PROSITE" id="PS50110">
    <property type="entry name" value="RESPONSE_REGULATORY"/>
    <property type="match status" value="1"/>
</dbReference>
<comment type="subcellular location">
    <subcellularLocation>
        <location evidence="2">Cell membrane</location>
        <topology evidence="2">Multi-pass membrane protein</topology>
    </subcellularLocation>
</comment>
<protein>
    <recommendedName>
        <fullName evidence="16">Sensory/regulatory protein RpfC</fullName>
        <ecNumber evidence="3">2.7.13.3</ecNumber>
    </recommendedName>
    <alternativeName>
        <fullName evidence="17">Virulence sensor protein BvgS</fullName>
    </alternativeName>
</protein>
<evidence type="ECO:0000259" key="23">
    <source>
        <dbReference type="PROSITE" id="PS50112"/>
    </source>
</evidence>
<dbReference type="SUPFAM" id="SSF55785">
    <property type="entry name" value="PYP-like sensor domain (PAS domain)"/>
    <property type="match status" value="1"/>
</dbReference>
<dbReference type="GO" id="GO:0000155">
    <property type="term" value="F:phosphorelay sensor kinase activity"/>
    <property type="evidence" value="ECO:0007669"/>
    <property type="project" value="InterPro"/>
</dbReference>
<dbReference type="AlphaFoldDB" id="A0A1I4SYT7"/>
<dbReference type="SUPFAM" id="SSF47226">
    <property type="entry name" value="Histidine-containing phosphotransfer domain, HPT domain"/>
    <property type="match status" value="1"/>
</dbReference>
<accession>A0A1I4SYT7</accession>
<dbReference type="FunFam" id="3.30.565.10:FF:000010">
    <property type="entry name" value="Sensor histidine kinase RcsC"/>
    <property type="match status" value="1"/>
</dbReference>
<reference evidence="26 27" key="1">
    <citation type="submission" date="2016-10" db="EMBL/GenBank/DDBJ databases">
        <authorList>
            <person name="de Groot N.N."/>
        </authorList>
    </citation>
    <scope>NUCLEOTIDE SEQUENCE [LARGE SCALE GENOMIC DNA]</scope>
    <source>
        <strain evidence="26 27">Nm146</strain>
    </source>
</reference>
<keyword evidence="12" id="KW-0902">Two-component regulatory system</keyword>
<evidence type="ECO:0000256" key="10">
    <source>
        <dbReference type="ARBA" id="ARBA00022840"/>
    </source>
</evidence>
<dbReference type="CDD" id="cd00088">
    <property type="entry name" value="HPT"/>
    <property type="match status" value="1"/>
</dbReference>
<evidence type="ECO:0000259" key="22">
    <source>
        <dbReference type="PROSITE" id="PS50110"/>
    </source>
</evidence>
<proteinExistence type="predicted"/>
<dbReference type="InterPro" id="IPR000014">
    <property type="entry name" value="PAS"/>
</dbReference>
<dbReference type="Gene3D" id="1.10.287.130">
    <property type="match status" value="1"/>
</dbReference>
<dbReference type="SUPFAM" id="SSF47384">
    <property type="entry name" value="Homodimeric domain of signal transducing histidine kinase"/>
    <property type="match status" value="1"/>
</dbReference>
<evidence type="ECO:0000259" key="25">
    <source>
        <dbReference type="PROSITE" id="PS50894"/>
    </source>
</evidence>
<evidence type="ECO:0000256" key="17">
    <source>
        <dbReference type="ARBA" id="ARBA00070152"/>
    </source>
</evidence>
<dbReference type="GO" id="GO:0005886">
    <property type="term" value="C:plasma membrane"/>
    <property type="evidence" value="ECO:0007669"/>
    <property type="project" value="UniProtKB-SubCell"/>
</dbReference>
<dbReference type="InterPro" id="IPR036097">
    <property type="entry name" value="HisK_dim/P_sf"/>
</dbReference>
<dbReference type="InterPro" id="IPR003661">
    <property type="entry name" value="HisK_dim/P_dom"/>
</dbReference>
<dbReference type="InterPro" id="IPR036890">
    <property type="entry name" value="HATPase_C_sf"/>
</dbReference>
<dbReference type="Gene3D" id="3.30.565.10">
    <property type="entry name" value="Histidine kinase-like ATPase, C-terminal domain"/>
    <property type="match status" value="1"/>
</dbReference>
<dbReference type="Pfam" id="PF00989">
    <property type="entry name" value="PAS"/>
    <property type="match status" value="1"/>
</dbReference>
<evidence type="ECO:0000256" key="6">
    <source>
        <dbReference type="ARBA" id="ARBA00022679"/>
    </source>
</evidence>
<feature type="modified residue" description="4-aspartylphosphate" evidence="19">
    <location>
        <position position="1017"/>
    </location>
</feature>
<dbReference type="Proteomes" id="UP000199561">
    <property type="component" value="Unassembled WGS sequence"/>
</dbReference>
<evidence type="ECO:0000256" key="16">
    <source>
        <dbReference type="ARBA" id="ARBA00068150"/>
    </source>
</evidence>
<dbReference type="Pfam" id="PF00672">
    <property type="entry name" value="HAMP"/>
    <property type="match status" value="1"/>
</dbReference>
<feature type="transmembrane region" description="Helical" evidence="20">
    <location>
        <begin position="13"/>
        <end position="33"/>
    </location>
</feature>
<dbReference type="EC" id="2.7.13.3" evidence="3"/>
<organism evidence="26 27">
    <name type="scientific">Nitrosomonas nitrosa</name>
    <dbReference type="NCBI Taxonomy" id="52442"/>
    <lineage>
        <taxon>Bacteria</taxon>
        <taxon>Pseudomonadati</taxon>
        <taxon>Pseudomonadota</taxon>
        <taxon>Betaproteobacteria</taxon>
        <taxon>Nitrosomonadales</taxon>
        <taxon>Nitrosomonadaceae</taxon>
        <taxon>Nitrosomonas</taxon>
    </lineage>
</organism>
<evidence type="ECO:0000256" key="1">
    <source>
        <dbReference type="ARBA" id="ARBA00000085"/>
    </source>
</evidence>
<evidence type="ECO:0000256" key="11">
    <source>
        <dbReference type="ARBA" id="ARBA00022989"/>
    </source>
</evidence>
<evidence type="ECO:0000256" key="14">
    <source>
        <dbReference type="ARBA" id="ARBA00058004"/>
    </source>
</evidence>
<keyword evidence="4" id="KW-1003">Cell membrane</keyword>
<evidence type="ECO:0000256" key="13">
    <source>
        <dbReference type="ARBA" id="ARBA00023136"/>
    </source>
</evidence>
<dbReference type="PROSITE" id="PS50885">
    <property type="entry name" value="HAMP"/>
    <property type="match status" value="1"/>
</dbReference>
<evidence type="ECO:0000259" key="24">
    <source>
        <dbReference type="PROSITE" id="PS50885"/>
    </source>
</evidence>
<comment type="subunit">
    <text evidence="15">At low DSF concentrations, interacts with RpfF.</text>
</comment>
<dbReference type="PANTHER" id="PTHR45339">
    <property type="entry name" value="HYBRID SIGNAL TRANSDUCTION HISTIDINE KINASE J"/>
    <property type="match status" value="1"/>
</dbReference>
<dbReference type="InterPro" id="IPR004358">
    <property type="entry name" value="Sig_transdc_His_kin-like_C"/>
</dbReference>
<dbReference type="Pfam" id="PF02743">
    <property type="entry name" value="dCache_1"/>
    <property type="match status" value="1"/>
</dbReference>
<dbReference type="PROSITE" id="PS50112">
    <property type="entry name" value="PAS"/>
    <property type="match status" value="1"/>
</dbReference>
<keyword evidence="13 20" id="KW-0472">Membrane</keyword>
<sequence>MSFIRFTSLTQRFAIWFALVALLPILLIGYSLLQTFENEIHKAVIQQVSSIADKKVEQIDFYLQERQLDALLIQATETTHQAIDEFTRVFKEHGVESEEYQKLDAIYRQHFERFVEGAGYYDVFLISMDGWMVFSVAHESDFPTNLFTGPYRHTGLSLVTRQALATGKSSISNFEFYEPSYGAIAAFVGVPIIIEGEIHGVFALQIFSERVFEVLTNNVGLGKTGETIVTRLENDQTALVMAPLVDEPDAALKRTIRLDDPIRSTTIRRSLRGDSGAELTTDYRGNEVVAAWRYIPRMSWGMVVQIDVEEAFASVFRVRMIGFIILGLTFILATFGAWVFNRRVVIPLKNLNDGAQAVAAGNLHQRVPSEGWDEMGKLAEAFNTMTERLNTSYRVLEDRVAERTAELEYANAELAIKEEEIRSVVEHMVDCVLTTDERGVILSVNPVMEKLFGYTSEEAVGQNVSMLVPEPDRSQHEYYMERYCKTGHGQQYVGHHAPGTHSIGLGREVEAVHKNGERIPIYLAVSEYFVGEKRHFTGVMRDIREHVRIMKDLESARLEAEQANQAKSAFLAAMSHEIRTPMNGVIGMIEVLQQSSLTSYQMEMTNLIRESAFALLEIIEDILDFSKIEAGRLEIELRPIPLATVAEKACSMLEHMAASKGVELTLFSDPVIPEEVLGDALRLRQVLVNLISNAIKFSSGQPHPGRVSVQVTMTELEPDRVIVAFQVTDNGIGMDEETLNRLFMPFTQGDASTTRRFGGTGLGLTITHHLVKLMGGEISVKSAPGEGATFIVHLPFQLPSNRPLKSKNTIDLTGLSCLVIGGEEGLGGDLVAYLEYAGASVERATDLAAARERIKALPSKQWLLVIDAGYEEPPVDELRLAFRIRSNLSSSYKPHFVVVKRGRRHRGRIEADGLVTLDGNILYRQSFLQAVAVAAGRAKLEEEMPLPEEGVTRITPPSREEALQQGKLILVAEDNEINQKVIRQQLTLLGYVADVVSNGREAFQHWESGDYALILTDLHMPEMDGYQLTQAIRSAEKGEAHIPIIALTANALKGEADRCRAIGMDDYLSKPVQLDQLKTTLEKRLQAPVHKPVTLEEPIAASQSATPPVDVSILEALIGNDPSTVREFLQDFRVNAKEISEQLHVAYHAMEFDKIKGAAHKLKSSARSVGAVGLGEWCAKIEQAAKDNNEKELASLFPHFDAEMAAVDSYLTATGKTN</sequence>
<dbReference type="SUPFAM" id="SSF158472">
    <property type="entry name" value="HAMP domain-like"/>
    <property type="match status" value="1"/>
</dbReference>
<keyword evidence="10" id="KW-0067">ATP-binding</keyword>
<dbReference type="Pfam" id="PF00512">
    <property type="entry name" value="HisKA"/>
    <property type="match status" value="1"/>
</dbReference>
<dbReference type="PRINTS" id="PR00344">
    <property type="entry name" value="BCTRLSENSOR"/>
</dbReference>
<dbReference type="Gene3D" id="1.10.8.500">
    <property type="entry name" value="HAMP domain in histidine kinase"/>
    <property type="match status" value="1"/>
</dbReference>
<feature type="domain" description="PAS" evidence="23">
    <location>
        <begin position="417"/>
        <end position="470"/>
    </location>
</feature>
<dbReference type="PROSITE" id="PS50894">
    <property type="entry name" value="HPT"/>
    <property type="match status" value="1"/>
</dbReference>
<evidence type="ECO:0000256" key="4">
    <source>
        <dbReference type="ARBA" id="ARBA00022475"/>
    </source>
</evidence>
<dbReference type="Pfam" id="PF02518">
    <property type="entry name" value="HATPase_c"/>
    <property type="match status" value="1"/>
</dbReference>
<dbReference type="InterPro" id="IPR008207">
    <property type="entry name" value="Sig_transdc_His_kin_Hpt_dom"/>
</dbReference>
<comment type="catalytic activity">
    <reaction evidence="1">
        <text>ATP + protein L-histidine = ADP + protein N-phospho-L-histidine.</text>
        <dbReference type="EC" id="2.7.13.3"/>
    </reaction>
</comment>
<dbReference type="CDD" id="cd00130">
    <property type="entry name" value="PAS"/>
    <property type="match status" value="1"/>
</dbReference>
<feature type="modified residue" description="Phosphohistidine" evidence="18">
    <location>
        <position position="1160"/>
    </location>
</feature>
<evidence type="ECO:0000256" key="20">
    <source>
        <dbReference type="SAM" id="Phobius"/>
    </source>
</evidence>
<evidence type="ECO:0000256" key="12">
    <source>
        <dbReference type="ARBA" id="ARBA00023012"/>
    </source>
</evidence>
<evidence type="ECO:0000256" key="2">
    <source>
        <dbReference type="ARBA" id="ARBA00004651"/>
    </source>
</evidence>
<evidence type="ECO:0000256" key="8">
    <source>
        <dbReference type="ARBA" id="ARBA00022741"/>
    </source>
</evidence>
<dbReference type="GO" id="GO:0006355">
    <property type="term" value="P:regulation of DNA-templated transcription"/>
    <property type="evidence" value="ECO:0007669"/>
    <property type="project" value="InterPro"/>
</dbReference>
<comment type="function">
    <text evidence="14">Member of the two-component regulatory system BvgS/BvgA. Phosphorylates BvgA via a four-step phosphorelay in response to environmental signals.</text>
</comment>
<keyword evidence="6" id="KW-0808">Transferase</keyword>
<evidence type="ECO:0000256" key="5">
    <source>
        <dbReference type="ARBA" id="ARBA00022553"/>
    </source>
</evidence>
<keyword evidence="7 20" id="KW-0812">Transmembrane</keyword>
<dbReference type="CDD" id="cd06225">
    <property type="entry name" value="HAMP"/>
    <property type="match status" value="1"/>
</dbReference>
<feature type="domain" description="HAMP" evidence="24">
    <location>
        <begin position="342"/>
        <end position="394"/>
    </location>
</feature>
<keyword evidence="27" id="KW-1185">Reference proteome</keyword>
<feature type="transmembrane region" description="Helical" evidence="20">
    <location>
        <begin position="320"/>
        <end position="340"/>
    </location>
</feature>
<dbReference type="CDD" id="cd17546">
    <property type="entry name" value="REC_hyHK_CKI1_RcsC-like"/>
    <property type="match status" value="1"/>
</dbReference>
<dbReference type="CDD" id="cd16922">
    <property type="entry name" value="HATPase_EvgS-ArcB-TorS-like"/>
    <property type="match status" value="1"/>
</dbReference>
<keyword evidence="5 19" id="KW-0597">Phosphoprotein</keyword>
<dbReference type="PANTHER" id="PTHR45339:SF1">
    <property type="entry name" value="HYBRID SIGNAL TRANSDUCTION HISTIDINE KINASE J"/>
    <property type="match status" value="1"/>
</dbReference>
<dbReference type="PROSITE" id="PS50109">
    <property type="entry name" value="HIS_KIN"/>
    <property type="match status" value="1"/>
</dbReference>
<dbReference type="SMART" id="SM00304">
    <property type="entry name" value="HAMP"/>
    <property type="match status" value="1"/>
</dbReference>
<dbReference type="CDD" id="cd00082">
    <property type="entry name" value="HisKA"/>
    <property type="match status" value="1"/>
</dbReference>
<evidence type="ECO:0000256" key="18">
    <source>
        <dbReference type="PROSITE-ProRule" id="PRU00110"/>
    </source>
</evidence>
<dbReference type="InterPro" id="IPR005467">
    <property type="entry name" value="His_kinase_dom"/>
</dbReference>
<dbReference type="Gene3D" id="3.30.450.20">
    <property type="entry name" value="PAS domain"/>
    <property type="match status" value="2"/>
</dbReference>
<gene>
    <name evidence="26" type="ORF">SAMN05421880_12730</name>
</gene>
<dbReference type="InterPro" id="IPR003594">
    <property type="entry name" value="HATPase_dom"/>
</dbReference>
<dbReference type="NCBIfam" id="TIGR00229">
    <property type="entry name" value="sensory_box"/>
    <property type="match status" value="1"/>
</dbReference>
<feature type="domain" description="HPt" evidence="25">
    <location>
        <begin position="1121"/>
        <end position="1214"/>
    </location>
</feature>
<evidence type="ECO:0000256" key="7">
    <source>
        <dbReference type="ARBA" id="ARBA00022692"/>
    </source>
</evidence>
<dbReference type="Gene3D" id="1.20.120.160">
    <property type="entry name" value="HPT domain"/>
    <property type="match status" value="1"/>
</dbReference>
<dbReference type="SMART" id="SM00091">
    <property type="entry name" value="PAS"/>
    <property type="match status" value="1"/>
</dbReference>
<evidence type="ECO:0000256" key="15">
    <source>
        <dbReference type="ARBA" id="ARBA00064003"/>
    </source>
</evidence>
<dbReference type="Pfam" id="PF00072">
    <property type="entry name" value="Response_reg"/>
    <property type="match status" value="1"/>
</dbReference>
<dbReference type="EMBL" id="FOUF01000027">
    <property type="protein sequence ID" value="SFM69549.1"/>
    <property type="molecule type" value="Genomic_DNA"/>
</dbReference>
<dbReference type="SMART" id="SM00387">
    <property type="entry name" value="HATPase_c"/>
    <property type="match status" value="1"/>
</dbReference>
<dbReference type="InterPro" id="IPR011006">
    <property type="entry name" value="CheY-like_superfamily"/>
</dbReference>
<dbReference type="InterPro" id="IPR001789">
    <property type="entry name" value="Sig_transdc_resp-reg_receiver"/>
</dbReference>
<dbReference type="SMART" id="SM00388">
    <property type="entry name" value="HisKA"/>
    <property type="match status" value="1"/>
</dbReference>
<dbReference type="FunFam" id="1.10.287.130:FF:000002">
    <property type="entry name" value="Two-component osmosensing histidine kinase"/>
    <property type="match status" value="1"/>
</dbReference>
<dbReference type="InterPro" id="IPR033479">
    <property type="entry name" value="dCache_1"/>
</dbReference>
<dbReference type="InterPro" id="IPR013767">
    <property type="entry name" value="PAS_fold"/>
</dbReference>
<keyword evidence="11 20" id="KW-1133">Transmembrane helix</keyword>
<dbReference type="InterPro" id="IPR036641">
    <property type="entry name" value="HPT_dom_sf"/>
</dbReference>
<dbReference type="GO" id="GO:0005524">
    <property type="term" value="F:ATP binding"/>
    <property type="evidence" value="ECO:0007669"/>
    <property type="project" value="UniProtKB-KW"/>
</dbReference>
<evidence type="ECO:0000256" key="19">
    <source>
        <dbReference type="PROSITE-ProRule" id="PRU00169"/>
    </source>
</evidence>
<dbReference type="Gene3D" id="3.40.50.2300">
    <property type="match status" value="1"/>
</dbReference>
<keyword evidence="9" id="KW-0418">Kinase</keyword>
<dbReference type="RefSeq" id="WP_244888085.1">
    <property type="nucleotide sequence ID" value="NZ_FOUF01000027.1"/>
</dbReference>
<evidence type="ECO:0000256" key="3">
    <source>
        <dbReference type="ARBA" id="ARBA00012438"/>
    </source>
</evidence>
<evidence type="ECO:0000313" key="26">
    <source>
        <dbReference type="EMBL" id="SFM69549.1"/>
    </source>
</evidence>
<dbReference type="STRING" id="52442.SAMN05421880_12730"/>
<keyword evidence="8" id="KW-0547">Nucleotide-binding</keyword>
<evidence type="ECO:0000256" key="9">
    <source>
        <dbReference type="ARBA" id="ARBA00022777"/>
    </source>
</evidence>
<feature type="domain" description="Response regulatory" evidence="22">
    <location>
        <begin position="968"/>
        <end position="1085"/>
    </location>
</feature>
<dbReference type="InterPro" id="IPR003660">
    <property type="entry name" value="HAMP_dom"/>
</dbReference>
<dbReference type="SMART" id="SM00448">
    <property type="entry name" value="REC"/>
    <property type="match status" value="1"/>
</dbReference>
<dbReference type="InterPro" id="IPR035965">
    <property type="entry name" value="PAS-like_dom_sf"/>
</dbReference>
<dbReference type="SUPFAM" id="SSF55874">
    <property type="entry name" value="ATPase domain of HSP90 chaperone/DNA topoisomerase II/histidine kinase"/>
    <property type="match status" value="1"/>
</dbReference>
<dbReference type="Pfam" id="PF01627">
    <property type="entry name" value="Hpt"/>
    <property type="match status" value="1"/>
</dbReference>
<dbReference type="SUPFAM" id="SSF52172">
    <property type="entry name" value="CheY-like"/>
    <property type="match status" value="1"/>
</dbReference>
<evidence type="ECO:0000313" key="27">
    <source>
        <dbReference type="Proteomes" id="UP000199561"/>
    </source>
</evidence>